<feature type="domain" description="Ubiquitin-like" evidence="15">
    <location>
        <begin position="224"/>
        <end position="313"/>
    </location>
</feature>
<accession>A0A183CIS1</accession>
<dbReference type="EC" id="2.3.2.31" evidence="5"/>
<dbReference type="SUPFAM" id="SSF89550">
    <property type="entry name" value="PHP domain-like"/>
    <property type="match status" value="1"/>
</dbReference>
<dbReference type="GO" id="GO:0061630">
    <property type="term" value="F:ubiquitin protein ligase activity"/>
    <property type="evidence" value="ECO:0007669"/>
    <property type="project" value="UniProtKB-EC"/>
</dbReference>
<dbReference type="Pfam" id="PF01876">
    <property type="entry name" value="RNase_P_p30"/>
    <property type="match status" value="1"/>
</dbReference>
<evidence type="ECO:0000256" key="9">
    <source>
        <dbReference type="ARBA" id="ARBA00022723"/>
    </source>
</evidence>
<proteinExistence type="inferred from homology"/>
<dbReference type="GO" id="GO:0003723">
    <property type="term" value="F:RNA binding"/>
    <property type="evidence" value="ECO:0007669"/>
    <property type="project" value="TreeGrafter"/>
</dbReference>
<evidence type="ECO:0000256" key="5">
    <source>
        <dbReference type="ARBA" id="ARBA00012251"/>
    </source>
</evidence>
<keyword evidence="17" id="KW-1185">Reference proteome</keyword>
<dbReference type="AlphaFoldDB" id="A0A183CIS1"/>
<keyword evidence="7" id="KW-0808">Transferase</keyword>
<dbReference type="Gene3D" id="3.20.20.140">
    <property type="entry name" value="Metal-dependent hydrolases"/>
    <property type="match status" value="1"/>
</dbReference>
<dbReference type="GO" id="GO:0005829">
    <property type="term" value="C:cytosol"/>
    <property type="evidence" value="ECO:0007669"/>
    <property type="project" value="InterPro"/>
</dbReference>
<dbReference type="PANTHER" id="PTHR13031:SF0">
    <property type="entry name" value="RIBONUCLEASE P PROTEIN SUBUNIT P30"/>
    <property type="match status" value="1"/>
</dbReference>
<evidence type="ECO:0000256" key="10">
    <source>
        <dbReference type="ARBA" id="ARBA00022737"/>
    </source>
</evidence>
<name>A0A183CIS1_GLOPA</name>
<feature type="region of interest" description="Disordered" evidence="14">
    <location>
        <begin position="21"/>
        <end position="54"/>
    </location>
</feature>
<evidence type="ECO:0000256" key="2">
    <source>
        <dbReference type="ARBA" id="ARBA00004123"/>
    </source>
</evidence>
<dbReference type="GO" id="GO:0016567">
    <property type="term" value="P:protein ubiquitination"/>
    <property type="evidence" value="ECO:0007669"/>
    <property type="project" value="UniProtKB-UniPathway"/>
</dbReference>
<dbReference type="SUPFAM" id="SSF54236">
    <property type="entry name" value="Ubiquitin-like"/>
    <property type="match status" value="1"/>
</dbReference>
<evidence type="ECO:0000256" key="6">
    <source>
        <dbReference type="ARBA" id="ARBA00022553"/>
    </source>
</evidence>
<keyword evidence="9" id="KW-0479">Metal-binding</keyword>
<organism evidence="17 18">
    <name type="scientific">Globodera pallida</name>
    <name type="common">Potato cyst nematode worm</name>
    <name type="synonym">Heterodera pallida</name>
    <dbReference type="NCBI Taxonomy" id="36090"/>
    <lineage>
        <taxon>Eukaryota</taxon>
        <taxon>Metazoa</taxon>
        <taxon>Ecdysozoa</taxon>
        <taxon>Nematoda</taxon>
        <taxon>Chromadorea</taxon>
        <taxon>Rhabditida</taxon>
        <taxon>Tylenchina</taxon>
        <taxon>Tylenchomorpha</taxon>
        <taxon>Tylenchoidea</taxon>
        <taxon>Heteroderidae</taxon>
        <taxon>Heteroderinae</taxon>
        <taxon>Globodera</taxon>
    </lineage>
</organism>
<feature type="compositionally biased region" description="Basic residues" evidence="14">
    <location>
        <begin position="33"/>
        <end position="44"/>
    </location>
</feature>
<evidence type="ECO:0000256" key="13">
    <source>
        <dbReference type="ARBA" id="ARBA00022833"/>
    </source>
</evidence>
<dbReference type="Pfam" id="PF17978">
    <property type="entry name" value="zf-RING_14"/>
    <property type="match status" value="1"/>
</dbReference>
<dbReference type="GO" id="GO:0009893">
    <property type="term" value="P:positive regulation of metabolic process"/>
    <property type="evidence" value="ECO:0007669"/>
    <property type="project" value="UniProtKB-ARBA"/>
</dbReference>
<dbReference type="GO" id="GO:0008270">
    <property type="term" value="F:zinc ion binding"/>
    <property type="evidence" value="ECO:0007669"/>
    <property type="project" value="UniProtKB-KW"/>
</dbReference>
<comment type="catalytic activity">
    <reaction evidence="1">
        <text>[E2 ubiquitin-conjugating enzyme]-S-ubiquitinyl-L-cysteine + [acceptor protein]-L-lysine = [E2 ubiquitin-conjugating enzyme]-L-cysteine + [acceptor protein]-N(6)-ubiquitinyl-L-lysine.</text>
        <dbReference type="EC" id="2.3.2.31"/>
    </reaction>
</comment>
<evidence type="ECO:0000256" key="7">
    <source>
        <dbReference type="ARBA" id="ARBA00022679"/>
    </source>
</evidence>
<dbReference type="InterPro" id="IPR041565">
    <property type="entry name" value="Parkin_Znf-RING"/>
</dbReference>
<evidence type="ECO:0000256" key="4">
    <source>
        <dbReference type="ARBA" id="ARBA00007331"/>
    </source>
</evidence>
<comment type="similarity">
    <text evidence="4">Belongs to the eukaryotic/archaeal RNase P protein component 3 family.</text>
</comment>
<dbReference type="InterPro" id="IPR016195">
    <property type="entry name" value="Pol/histidinol_Pase-like"/>
</dbReference>
<dbReference type="InterPro" id="IPR000626">
    <property type="entry name" value="Ubiquitin-like_dom"/>
</dbReference>
<evidence type="ECO:0000313" key="17">
    <source>
        <dbReference type="Proteomes" id="UP000050741"/>
    </source>
</evidence>
<evidence type="ECO:0000256" key="14">
    <source>
        <dbReference type="SAM" id="MobiDB-lite"/>
    </source>
</evidence>
<dbReference type="InterPro" id="IPR054694">
    <property type="entry name" value="Parkin-like_IBR"/>
</dbReference>
<dbReference type="WBParaSite" id="GPLIN_001277700">
    <property type="protein sequence ID" value="GPLIN_001277700"/>
    <property type="gene ID" value="GPLIN_001277700"/>
</dbReference>
<keyword evidence="12" id="KW-0833">Ubl conjugation pathway</keyword>
<evidence type="ECO:0000256" key="11">
    <source>
        <dbReference type="ARBA" id="ARBA00022771"/>
    </source>
</evidence>
<evidence type="ECO:0000259" key="15">
    <source>
        <dbReference type="PROSITE" id="PS50053"/>
    </source>
</evidence>
<keyword evidence="13" id="KW-0862">Zinc</keyword>
<reference evidence="18" key="2">
    <citation type="submission" date="2016-06" db="UniProtKB">
        <authorList>
            <consortium name="WormBaseParasite"/>
        </authorList>
    </citation>
    <scope>IDENTIFICATION</scope>
</reference>
<evidence type="ECO:0000256" key="1">
    <source>
        <dbReference type="ARBA" id="ARBA00001798"/>
    </source>
</evidence>
<dbReference type="Gene3D" id="1.20.120.1750">
    <property type="match status" value="1"/>
</dbReference>
<dbReference type="InterPro" id="IPR002738">
    <property type="entry name" value="RNase_P_p30"/>
</dbReference>
<keyword evidence="6" id="KW-0597">Phosphoprotein</keyword>
<feature type="domain" description="RING-type" evidence="16">
    <location>
        <begin position="452"/>
        <end position="670"/>
    </location>
</feature>
<reference evidence="17" key="1">
    <citation type="submission" date="2014-05" db="EMBL/GenBank/DDBJ databases">
        <title>The genome and life-stage specific transcriptomes of Globodera pallida elucidate key aspects of plant parasitism by a cyst nematode.</title>
        <authorList>
            <person name="Cotton J.A."/>
            <person name="Lilley C.J."/>
            <person name="Jones L.M."/>
            <person name="Kikuchi T."/>
            <person name="Reid A.J."/>
            <person name="Thorpe P."/>
            <person name="Tsai I.J."/>
            <person name="Beasley H."/>
            <person name="Blok V."/>
            <person name="Cock P.J.A."/>
            <person name="Van den Akker S.E."/>
            <person name="Holroyd N."/>
            <person name="Hunt M."/>
            <person name="Mantelin S."/>
            <person name="Naghra H."/>
            <person name="Pain A."/>
            <person name="Palomares-Rius J.E."/>
            <person name="Zarowiecki M."/>
            <person name="Berriman M."/>
            <person name="Jones J.T."/>
            <person name="Urwin P.E."/>
        </authorList>
    </citation>
    <scope>NUCLEOTIDE SEQUENCE [LARGE SCALE GENOMIC DNA]</scope>
    <source>
        <strain evidence="17">Lindley</strain>
    </source>
</reference>
<dbReference type="InterPro" id="IPR044066">
    <property type="entry name" value="TRIAD_supradom"/>
</dbReference>
<dbReference type="Pfam" id="PF00240">
    <property type="entry name" value="ubiquitin"/>
    <property type="match status" value="1"/>
</dbReference>
<dbReference type="UniPathway" id="UPA00143"/>
<dbReference type="GO" id="GO:0005655">
    <property type="term" value="C:nucleolar ribonuclease P complex"/>
    <property type="evidence" value="ECO:0007669"/>
    <property type="project" value="TreeGrafter"/>
</dbReference>
<sequence>MGYDAVAINVDIGKFGTESGILQSDEEDDAMPRKKKRKKQKQKRTNNGTDGKAIEDEIVPDPFLVDESKLDLSTFAVNGRRFRQFTRLTVTIDADSIHRLQHNKKVKLYDIVAVRVPDEQILMTLQRKGDFVDLISLDATTMEKGLTFELCYAHALAGSEHRRQFFTNARRLMEITRAGRVGVVLSSGAEEMLQLRGPFDVANLCSLFGLTPKCGRRFVTSNALSVLLRSQTRRHTIKGVIHVADLDLPSQLVCPPNETILSTKVRLAEIIGTDPELLRVIFSGRSLGDEMRLANLELGPTTCLTLTIAAQNSIAQSASDKTSLIWVTGTNVVEDETDEGWVKLTDKQEEKSENFLADSDSANAFSAFHVFCKGCDSLKRAKLRAYCRVCASSAIVFRQEPQCWDDVKENNDIRVFCHHCDGERGVLFRFKCVTCDECSSPLHHISRNSSVPPSDCVICGSHTFPLGVRLSGCAHISCLHCFAAYAEQLLSQMSLKWHAQVGYTIGCPVYGCPAVVSDVHTLYLLGKQAYHHYHQMAAQLFFSSQIAERQHCPWPNCGAAFFVEETDDKSGDQTEEMLLCPECCRLFCRSCCTTDAVATKKCKCPELRRPVDVESASLIRRTAKNCPRCSAPTERNGGCSHIRCTQCQCEWCFVCLKLWNHDCQWDHWFE</sequence>
<comment type="pathway">
    <text evidence="3">Protein modification; protein ubiquitination.</text>
</comment>
<dbReference type="InterPro" id="IPR003977">
    <property type="entry name" value="Parkin"/>
</dbReference>
<evidence type="ECO:0000259" key="16">
    <source>
        <dbReference type="PROSITE" id="PS51873"/>
    </source>
</evidence>
<dbReference type="PANTHER" id="PTHR13031">
    <property type="entry name" value="RIBONUCLEASE P SUBUNIT P30"/>
    <property type="match status" value="1"/>
</dbReference>
<protein>
    <recommendedName>
        <fullName evidence="5">RBR-type E3 ubiquitin transferase</fullName>
        <ecNumber evidence="5">2.3.2.31</ecNumber>
    </recommendedName>
</protein>
<dbReference type="Gene3D" id="3.10.20.90">
    <property type="entry name" value="Phosphatidylinositol 3-kinase Catalytic Subunit, Chain A, domain 1"/>
    <property type="match status" value="1"/>
</dbReference>
<dbReference type="PROSITE" id="PS51873">
    <property type="entry name" value="TRIAD"/>
    <property type="match status" value="1"/>
</dbReference>
<dbReference type="GO" id="GO:0008033">
    <property type="term" value="P:tRNA processing"/>
    <property type="evidence" value="ECO:0007669"/>
    <property type="project" value="UniProtKB-KW"/>
</dbReference>
<evidence type="ECO:0000313" key="18">
    <source>
        <dbReference type="WBParaSite" id="GPLIN_001277700"/>
    </source>
</evidence>
<dbReference type="GO" id="GO:0005739">
    <property type="term" value="C:mitochondrion"/>
    <property type="evidence" value="ECO:0007669"/>
    <property type="project" value="InterPro"/>
</dbReference>
<dbReference type="Pfam" id="PF17976">
    <property type="entry name" value="zf-RING_12"/>
    <property type="match status" value="1"/>
</dbReference>
<keyword evidence="8" id="KW-0819">tRNA processing</keyword>
<dbReference type="Pfam" id="PF22605">
    <property type="entry name" value="IBR_2"/>
    <property type="match status" value="1"/>
</dbReference>
<evidence type="ECO:0000256" key="12">
    <source>
        <dbReference type="ARBA" id="ARBA00022786"/>
    </source>
</evidence>
<dbReference type="InterPro" id="IPR029071">
    <property type="entry name" value="Ubiquitin-like_domsf"/>
</dbReference>
<dbReference type="SUPFAM" id="SSF57850">
    <property type="entry name" value="RING/U-box"/>
    <property type="match status" value="2"/>
</dbReference>
<keyword evidence="10" id="KW-0677">Repeat</keyword>
<dbReference type="PRINTS" id="PR01475">
    <property type="entry name" value="PARKIN"/>
</dbReference>
<evidence type="ECO:0000256" key="3">
    <source>
        <dbReference type="ARBA" id="ARBA00004906"/>
    </source>
</evidence>
<evidence type="ECO:0000256" key="8">
    <source>
        <dbReference type="ARBA" id="ARBA00022694"/>
    </source>
</evidence>
<dbReference type="InterPro" id="IPR041170">
    <property type="entry name" value="Znf-RING_14"/>
</dbReference>
<comment type="subcellular location">
    <subcellularLocation>
        <location evidence="2">Nucleus</location>
    </subcellularLocation>
</comment>
<dbReference type="Proteomes" id="UP000050741">
    <property type="component" value="Unassembled WGS sequence"/>
</dbReference>
<keyword evidence="11" id="KW-0863">Zinc-finger</keyword>
<dbReference type="PROSITE" id="PS50053">
    <property type="entry name" value="UBIQUITIN_2"/>
    <property type="match status" value="1"/>
</dbReference>